<feature type="transmembrane region" description="Helical" evidence="9">
    <location>
        <begin position="29"/>
        <end position="51"/>
    </location>
</feature>
<feature type="transmembrane region" description="Helical" evidence="9">
    <location>
        <begin position="107"/>
        <end position="125"/>
    </location>
</feature>
<feature type="domain" description="G-protein coupled receptors family 1 profile" evidence="10">
    <location>
        <begin position="42"/>
        <end position="305"/>
    </location>
</feature>
<dbReference type="AlphaFoldDB" id="A0AAU9WVI7"/>
<sequence>MSRNLNTSINGTHLHVLCFNPIAKKVSLTLVYCGIFVFSLAGNSSIAIIVFKSRAMRKPINFLIVNMAMSDLLYAIFVVPPNLVGVYAETWLVVGLFGEVSCKLVEFLIYVSASVSVQSLVLIAVDRFGAVVFPLRPPLMTSKLCSFFIVTTWIISLGIYSPYFLGSHLVMNRHGKLICATLFSEVLNEVFVSFTYKTVVLILFRCIPLVLIAIVYIVIYFKLRRQNVPGERSINGGDQHRKRERKVLKMSVAIVLAFAICLLSLSIFRIVVKYVQIVPSCGWHRFLLTSYLLALSNSAVNPCICFVFSGNYRQGLKNLVSCF</sequence>
<dbReference type="GO" id="GO:0004930">
    <property type="term" value="F:G protein-coupled receptor activity"/>
    <property type="evidence" value="ECO:0007669"/>
    <property type="project" value="UniProtKB-KW"/>
</dbReference>
<evidence type="ECO:0000256" key="9">
    <source>
        <dbReference type="SAM" id="Phobius"/>
    </source>
</evidence>
<evidence type="ECO:0000256" key="4">
    <source>
        <dbReference type="ARBA" id="ARBA00023040"/>
    </source>
</evidence>
<feature type="transmembrane region" description="Helical" evidence="9">
    <location>
        <begin position="63"/>
        <end position="87"/>
    </location>
</feature>
<dbReference type="InterPro" id="IPR000276">
    <property type="entry name" value="GPCR_Rhodpsn"/>
</dbReference>
<dbReference type="PROSITE" id="PS50262">
    <property type="entry name" value="G_PROTEIN_RECEP_F1_2"/>
    <property type="match status" value="1"/>
</dbReference>
<dbReference type="FunFam" id="1.20.1070.10:FF:000291">
    <property type="entry name" value="Predicted protein"/>
    <property type="match status" value="1"/>
</dbReference>
<dbReference type="PROSITE" id="PS00237">
    <property type="entry name" value="G_PROTEIN_RECEP_F1_1"/>
    <property type="match status" value="1"/>
</dbReference>
<dbReference type="PANTHER" id="PTHR45695:SF9">
    <property type="entry name" value="LEUCOKININ RECEPTOR"/>
    <property type="match status" value="1"/>
</dbReference>
<keyword evidence="3 9" id="KW-1133">Transmembrane helix</keyword>
<keyword evidence="6 8" id="KW-0675">Receptor</keyword>
<dbReference type="CDD" id="cd00637">
    <property type="entry name" value="7tm_classA_rhodopsin-like"/>
    <property type="match status" value="1"/>
</dbReference>
<dbReference type="Proteomes" id="UP001159428">
    <property type="component" value="Unassembled WGS sequence"/>
</dbReference>
<evidence type="ECO:0000256" key="3">
    <source>
        <dbReference type="ARBA" id="ARBA00022989"/>
    </source>
</evidence>
<name>A0AAU9WVI7_9CNID</name>
<feature type="transmembrane region" description="Helical" evidence="9">
    <location>
        <begin position="145"/>
        <end position="165"/>
    </location>
</feature>
<evidence type="ECO:0000256" key="1">
    <source>
        <dbReference type="ARBA" id="ARBA00004141"/>
    </source>
</evidence>
<evidence type="ECO:0000259" key="10">
    <source>
        <dbReference type="PROSITE" id="PS50262"/>
    </source>
</evidence>
<keyword evidence="2 8" id="KW-0812">Transmembrane</keyword>
<dbReference type="InterPro" id="IPR017452">
    <property type="entry name" value="GPCR_Rhodpsn_7TM"/>
</dbReference>
<comment type="similarity">
    <text evidence="8">Belongs to the G-protein coupled receptor 1 family.</text>
</comment>
<keyword evidence="5 9" id="KW-0472">Membrane</keyword>
<feature type="transmembrane region" description="Helical" evidence="9">
    <location>
        <begin position="199"/>
        <end position="223"/>
    </location>
</feature>
<dbReference type="Pfam" id="PF00001">
    <property type="entry name" value="7tm_1"/>
    <property type="match status" value="1"/>
</dbReference>
<dbReference type="PRINTS" id="PR00237">
    <property type="entry name" value="GPCRRHODOPSN"/>
</dbReference>
<keyword evidence="12" id="KW-1185">Reference proteome</keyword>
<feature type="transmembrane region" description="Helical" evidence="9">
    <location>
        <begin position="250"/>
        <end position="271"/>
    </location>
</feature>
<evidence type="ECO:0000313" key="11">
    <source>
        <dbReference type="EMBL" id="CAH3127236.1"/>
    </source>
</evidence>
<evidence type="ECO:0000256" key="7">
    <source>
        <dbReference type="ARBA" id="ARBA00023224"/>
    </source>
</evidence>
<evidence type="ECO:0000256" key="2">
    <source>
        <dbReference type="ARBA" id="ARBA00022692"/>
    </source>
</evidence>
<dbReference type="PANTHER" id="PTHR45695">
    <property type="entry name" value="LEUCOKININ RECEPTOR-RELATED"/>
    <property type="match status" value="1"/>
</dbReference>
<keyword evidence="7 8" id="KW-0807">Transducer</keyword>
<feature type="transmembrane region" description="Helical" evidence="9">
    <location>
        <begin position="291"/>
        <end position="309"/>
    </location>
</feature>
<gene>
    <name evidence="11" type="ORF">PMEA_00012931</name>
</gene>
<proteinExistence type="inferred from homology"/>
<feature type="non-terminal residue" evidence="11">
    <location>
        <position position="323"/>
    </location>
</feature>
<evidence type="ECO:0000256" key="8">
    <source>
        <dbReference type="RuleBase" id="RU000688"/>
    </source>
</evidence>
<keyword evidence="4 8" id="KW-0297">G-protein coupled receptor</keyword>
<organism evidence="11 12">
    <name type="scientific">Pocillopora meandrina</name>
    <dbReference type="NCBI Taxonomy" id="46732"/>
    <lineage>
        <taxon>Eukaryota</taxon>
        <taxon>Metazoa</taxon>
        <taxon>Cnidaria</taxon>
        <taxon>Anthozoa</taxon>
        <taxon>Hexacorallia</taxon>
        <taxon>Scleractinia</taxon>
        <taxon>Astrocoeniina</taxon>
        <taxon>Pocilloporidae</taxon>
        <taxon>Pocillopora</taxon>
    </lineage>
</organism>
<comment type="caution">
    <text evidence="11">The sequence shown here is derived from an EMBL/GenBank/DDBJ whole genome shotgun (WGS) entry which is preliminary data.</text>
</comment>
<dbReference type="GO" id="GO:0005886">
    <property type="term" value="C:plasma membrane"/>
    <property type="evidence" value="ECO:0007669"/>
    <property type="project" value="TreeGrafter"/>
</dbReference>
<dbReference type="SMART" id="SM01381">
    <property type="entry name" value="7TM_GPCR_Srsx"/>
    <property type="match status" value="1"/>
</dbReference>
<dbReference type="SUPFAM" id="SSF81321">
    <property type="entry name" value="Family A G protein-coupled receptor-like"/>
    <property type="match status" value="1"/>
</dbReference>
<evidence type="ECO:0000313" key="12">
    <source>
        <dbReference type="Proteomes" id="UP001159428"/>
    </source>
</evidence>
<comment type="subcellular location">
    <subcellularLocation>
        <location evidence="1">Membrane</location>
        <topology evidence="1">Multi-pass membrane protein</topology>
    </subcellularLocation>
</comment>
<evidence type="ECO:0000256" key="6">
    <source>
        <dbReference type="ARBA" id="ARBA00023170"/>
    </source>
</evidence>
<reference evidence="11 12" key="1">
    <citation type="submission" date="2022-05" db="EMBL/GenBank/DDBJ databases">
        <authorList>
            <consortium name="Genoscope - CEA"/>
            <person name="William W."/>
        </authorList>
    </citation>
    <scope>NUCLEOTIDE SEQUENCE [LARGE SCALE GENOMIC DNA]</scope>
</reference>
<accession>A0AAU9WVI7</accession>
<dbReference type="Gene3D" id="1.20.1070.10">
    <property type="entry name" value="Rhodopsin 7-helix transmembrane proteins"/>
    <property type="match status" value="1"/>
</dbReference>
<evidence type="ECO:0000256" key="5">
    <source>
        <dbReference type="ARBA" id="ARBA00023136"/>
    </source>
</evidence>
<dbReference type="EMBL" id="CALNXJ010000022">
    <property type="protein sequence ID" value="CAH3127236.1"/>
    <property type="molecule type" value="Genomic_DNA"/>
</dbReference>
<protein>
    <recommendedName>
        <fullName evidence="10">G-protein coupled receptors family 1 profile domain-containing protein</fullName>
    </recommendedName>
</protein>